<dbReference type="SUPFAM" id="SSF56300">
    <property type="entry name" value="Metallo-dependent phosphatases"/>
    <property type="match status" value="1"/>
</dbReference>
<evidence type="ECO:0000259" key="6">
    <source>
        <dbReference type="PROSITE" id="PS00125"/>
    </source>
</evidence>
<dbReference type="EC" id="3.1.3.16" evidence="5"/>
<keyword evidence="3" id="KW-0904">Protein phosphatase</keyword>
<comment type="similarity">
    <text evidence="5">Belongs to the PPP phosphatase family.</text>
</comment>
<evidence type="ECO:0000313" key="8">
    <source>
        <dbReference type="Proteomes" id="UP001470230"/>
    </source>
</evidence>
<dbReference type="PANTHER" id="PTHR11668:SF509">
    <property type="entry name" value="SERINE_THREONINE-PROTEIN PHOSPHATASE"/>
    <property type="match status" value="1"/>
</dbReference>
<gene>
    <name evidence="7" type="ORF">M9Y10_005434</name>
</gene>
<comment type="catalytic activity">
    <reaction evidence="5">
        <text>O-phospho-L-threonyl-[protein] + H2O = L-threonyl-[protein] + phosphate</text>
        <dbReference type="Rhea" id="RHEA:47004"/>
        <dbReference type="Rhea" id="RHEA-COMP:11060"/>
        <dbReference type="Rhea" id="RHEA-COMP:11605"/>
        <dbReference type="ChEBI" id="CHEBI:15377"/>
        <dbReference type="ChEBI" id="CHEBI:30013"/>
        <dbReference type="ChEBI" id="CHEBI:43474"/>
        <dbReference type="ChEBI" id="CHEBI:61977"/>
        <dbReference type="EC" id="3.1.3.16"/>
    </reaction>
</comment>
<keyword evidence="8" id="KW-1185">Reference proteome</keyword>
<protein>
    <recommendedName>
        <fullName evidence="5">Serine/threonine-protein phosphatase</fullName>
        <ecNumber evidence="5">3.1.3.16</ecNumber>
    </recommendedName>
</protein>
<dbReference type="EMBL" id="JAPFFF010000011">
    <property type="protein sequence ID" value="KAK8878654.1"/>
    <property type="molecule type" value="Genomic_DNA"/>
</dbReference>
<comment type="caution">
    <text evidence="7">The sequence shown here is derived from an EMBL/GenBank/DDBJ whole genome shotgun (WGS) entry which is preliminary data.</text>
</comment>
<feature type="domain" description="Serine/threonine specific protein phosphatases" evidence="6">
    <location>
        <begin position="127"/>
        <end position="132"/>
    </location>
</feature>
<dbReference type="PROSITE" id="PS00125">
    <property type="entry name" value="SER_THR_PHOSPHATASE"/>
    <property type="match status" value="1"/>
</dbReference>
<dbReference type="Proteomes" id="UP001470230">
    <property type="component" value="Unassembled WGS sequence"/>
</dbReference>
<evidence type="ECO:0000256" key="3">
    <source>
        <dbReference type="ARBA" id="ARBA00022912"/>
    </source>
</evidence>
<evidence type="ECO:0000256" key="4">
    <source>
        <dbReference type="ARBA" id="ARBA00023211"/>
    </source>
</evidence>
<reference evidence="7 8" key="1">
    <citation type="submission" date="2024-04" db="EMBL/GenBank/DDBJ databases">
        <title>Tritrichomonas musculus Genome.</title>
        <authorList>
            <person name="Alves-Ferreira E."/>
            <person name="Grigg M."/>
            <person name="Lorenzi H."/>
            <person name="Galac M."/>
        </authorList>
    </citation>
    <scope>NUCLEOTIDE SEQUENCE [LARGE SCALE GENOMIC DNA]</scope>
    <source>
        <strain evidence="7 8">EAF2021</strain>
    </source>
</reference>
<dbReference type="InterPro" id="IPR004843">
    <property type="entry name" value="Calcineurin-like_PHP"/>
</dbReference>
<keyword evidence="2 5" id="KW-0378">Hydrolase</keyword>
<sequence>MNEDDGKKAIKPNIDNIIDRLLDCKNTKGGYANTSISRFELLWLFKEAKKVFEKQPVMLELIPPLTICGDIHGQFNDLIRLFEIGGSPEFTNYLFMGDYVDRGPASIGTLALLLAYKVKYPNNFFMLRGNHEIASTNRDYGFYEECSRYLQKFETVWRKANELFDWIPISALIDGRVLCIHGGLSPRLKDIEQLKEIRRPNNGEDDVLVSDILWSDPEKNVEEWADNDRGISYLFGEDPLTTFLRDNDLDILVRAHQAVNDGYEFPFYPTMNVLTVFSAPNYCGEYDNKGALLHIDENLVASFSVLEPQSGNLSPAIANSKTPSSFKKFLKMFSKL</sequence>
<organism evidence="7 8">
    <name type="scientific">Tritrichomonas musculus</name>
    <dbReference type="NCBI Taxonomy" id="1915356"/>
    <lineage>
        <taxon>Eukaryota</taxon>
        <taxon>Metamonada</taxon>
        <taxon>Parabasalia</taxon>
        <taxon>Tritrichomonadida</taxon>
        <taxon>Tritrichomonadidae</taxon>
        <taxon>Tritrichomonas</taxon>
    </lineage>
</organism>
<dbReference type="Gene3D" id="3.60.21.10">
    <property type="match status" value="1"/>
</dbReference>
<evidence type="ECO:0000313" key="7">
    <source>
        <dbReference type="EMBL" id="KAK8878654.1"/>
    </source>
</evidence>
<dbReference type="PANTHER" id="PTHR11668">
    <property type="entry name" value="SERINE/THREONINE PROTEIN PHOSPHATASE"/>
    <property type="match status" value="1"/>
</dbReference>
<name>A0ABR2JLP1_9EUKA</name>
<dbReference type="InterPro" id="IPR050341">
    <property type="entry name" value="PP1_catalytic_subunit"/>
</dbReference>
<dbReference type="InterPro" id="IPR029052">
    <property type="entry name" value="Metallo-depent_PP-like"/>
</dbReference>
<dbReference type="PRINTS" id="PR00114">
    <property type="entry name" value="STPHPHTASE"/>
</dbReference>
<proteinExistence type="inferred from homology"/>
<dbReference type="InterPro" id="IPR031675">
    <property type="entry name" value="STPPase_N"/>
</dbReference>
<evidence type="ECO:0000256" key="1">
    <source>
        <dbReference type="ARBA" id="ARBA00022723"/>
    </source>
</evidence>
<dbReference type="InterPro" id="IPR006186">
    <property type="entry name" value="Ser/Thr-sp_prot-phosphatase"/>
</dbReference>
<keyword evidence="4" id="KW-0464">Manganese</keyword>
<dbReference type="Pfam" id="PF16891">
    <property type="entry name" value="STPPase_N"/>
    <property type="match status" value="1"/>
</dbReference>
<accession>A0ABR2JLP1</accession>
<dbReference type="Pfam" id="PF00149">
    <property type="entry name" value="Metallophos"/>
    <property type="match status" value="1"/>
</dbReference>
<dbReference type="SMART" id="SM00156">
    <property type="entry name" value="PP2Ac"/>
    <property type="match status" value="1"/>
</dbReference>
<evidence type="ECO:0000256" key="2">
    <source>
        <dbReference type="ARBA" id="ARBA00022801"/>
    </source>
</evidence>
<keyword evidence="1" id="KW-0479">Metal-binding</keyword>
<evidence type="ECO:0000256" key="5">
    <source>
        <dbReference type="RuleBase" id="RU004273"/>
    </source>
</evidence>